<protein>
    <submittedName>
        <fullName evidence="1">Uncharacterized protein</fullName>
    </submittedName>
</protein>
<reference evidence="1" key="1">
    <citation type="journal article" date="2012" name="Nature">
        <title>The oyster genome reveals stress adaptation and complexity of shell formation.</title>
        <authorList>
            <person name="Zhang G."/>
            <person name="Fang X."/>
            <person name="Guo X."/>
            <person name="Li L."/>
            <person name="Luo R."/>
            <person name="Xu F."/>
            <person name="Yang P."/>
            <person name="Zhang L."/>
            <person name="Wang X."/>
            <person name="Qi H."/>
            <person name="Xiong Z."/>
            <person name="Que H."/>
            <person name="Xie Y."/>
            <person name="Holland P.W."/>
            <person name="Paps J."/>
            <person name="Zhu Y."/>
            <person name="Wu F."/>
            <person name="Chen Y."/>
            <person name="Wang J."/>
            <person name="Peng C."/>
            <person name="Meng J."/>
            <person name="Yang L."/>
            <person name="Liu J."/>
            <person name="Wen B."/>
            <person name="Zhang N."/>
            <person name="Huang Z."/>
            <person name="Zhu Q."/>
            <person name="Feng Y."/>
            <person name="Mount A."/>
            <person name="Hedgecock D."/>
            <person name="Xu Z."/>
            <person name="Liu Y."/>
            <person name="Domazet-Loso T."/>
            <person name="Du Y."/>
            <person name="Sun X."/>
            <person name="Zhang S."/>
            <person name="Liu B."/>
            <person name="Cheng P."/>
            <person name="Jiang X."/>
            <person name="Li J."/>
            <person name="Fan D."/>
            <person name="Wang W."/>
            <person name="Fu W."/>
            <person name="Wang T."/>
            <person name="Wang B."/>
            <person name="Zhang J."/>
            <person name="Peng Z."/>
            <person name="Li Y."/>
            <person name="Li N."/>
            <person name="Wang J."/>
            <person name="Chen M."/>
            <person name="He Y."/>
            <person name="Tan F."/>
            <person name="Song X."/>
            <person name="Zheng Q."/>
            <person name="Huang R."/>
            <person name="Yang H."/>
            <person name="Du X."/>
            <person name="Chen L."/>
            <person name="Yang M."/>
            <person name="Gaffney P.M."/>
            <person name="Wang S."/>
            <person name="Luo L."/>
            <person name="She Z."/>
            <person name="Ming Y."/>
            <person name="Huang W."/>
            <person name="Zhang S."/>
            <person name="Huang B."/>
            <person name="Zhang Y."/>
            <person name="Qu T."/>
            <person name="Ni P."/>
            <person name="Miao G."/>
            <person name="Wang J."/>
            <person name="Wang Q."/>
            <person name="Steinberg C.E."/>
            <person name="Wang H."/>
            <person name="Li N."/>
            <person name="Qian L."/>
            <person name="Zhang G."/>
            <person name="Li Y."/>
            <person name="Yang H."/>
            <person name="Liu X."/>
            <person name="Wang J."/>
            <person name="Yin Y."/>
            <person name="Wang J."/>
        </authorList>
    </citation>
    <scope>NUCLEOTIDE SEQUENCE [LARGE SCALE GENOMIC DNA]</scope>
    <source>
        <strain evidence="1">05x7-T-G4-1.051#20</strain>
    </source>
</reference>
<dbReference type="HOGENOM" id="CLU_2742497_0_0_1"/>
<dbReference type="InParanoid" id="K1Q2V1"/>
<evidence type="ECO:0000313" key="1">
    <source>
        <dbReference type="EMBL" id="EKC30742.1"/>
    </source>
</evidence>
<organism evidence="1">
    <name type="scientific">Magallana gigas</name>
    <name type="common">Pacific oyster</name>
    <name type="synonym">Crassostrea gigas</name>
    <dbReference type="NCBI Taxonomy" id="29159"/>
    <lineage>
        <taxon>Eukaryota</taxon>
        <taxon>Metazoa</taxon>
        <taxon>Spiralia</taxon>
        <taxon>Lophotrochozoa</taxon>
        <taxon>Mollusca</taxon>
        <taxon>Bivalvia</taxon>
        <taxon>Autobranchia</taxon>
        <taxon>Pteriomorphia</taxon>
        <taxon>Ostreida</taxon>
        <taxon>Ostreoidea</taxon>
        <taxon>Ostreidae</taxon>
        <taxon>Magallana</taxon>
    </lineage>
</organism>
<accession>K1Q2V1</accession>
<name>K1Q2V1_MAGGI</name>
<proteinExistence type="predicted"/>
<gene>
    <name evidence="1" type="ORF">CGI_10009366</name>
</gene>
<dbReference type="AlphaFoldDB" id="K1Q2V1"/>
<dbReference type="EMBL" id="JH817663">
    <property type="protein sequence ID" value="EKC30742.1"/>
    <property type="molecule type" value="Genomic_DNA"/>
</dbReference>
<sequence>MTSDVMKQLCEKFWEIGVRMAERFPQIGQTYLDSIQPLRPDDFINEKYCILYVFNKTQYNNCDDLRGIWII</sequence>